<dbReference type="OrthoDB" id="27601at2759"/>
<proteinExistence type="predicted"/>
<dbReference type="InterPro" id="IPR036511">
    <property type="entry name" value="TGT-like_sf"/>
</dbReference>
<feature type="domain" description="tRNA-guanine(15) transglycosylase-like" evidence="1">
    <location>
        <begin position="36"/>
        <end position="221"/>
    </location>
</feature>
<dbReference type="PANTHER" id="PTHR46064">
    <property type="entry name" value="QUEUINE TRNA-RIBOSYLTRANSFERASE ACCESSORY SUBUNIT 2"/>
    <property type="match status" value="1"/>
</dbReference>
<dbReference type="HOGENOM" id="CLU_019834_0_0_1"/>
<dbReference type="InParanoid" id="D8PLR8"/>
<dbReference type="PANTHER" id="PTHR46064:SF1">
    <property type="entry name" value="QUEUINE TRNA-RIBOSYLTRANSFERASE ACCESSORY SUBUNIT 2"/>
    <property type="match status" value="1"/>
</dbReference>
<dbReference type="AlphaFoldDB" id="D8PLR8"/>
<organism evidence="3">
    <name type="scientific">Schizophyllum commune (strain H4-8 / FGSC 9210)</name>
    <name type="common">Split gill fungus</name>
    <dbReference type="NCBI Taxonomy" id="578458"/>
    <lineage>
        <taxon>Eukaryota</taxon>
        <taxon>Fungi</taxon>
        <taxon>Dikarya</taxon>
        <taxon>Basidiomycota</taxon>
        <taxon>Agaricomycotina</taxon>
        <taxon>Agaricomycetes</taxon>
        <taxon>Agaricomycetidae</taxon>
        <taxon>Agaricales</taxon>
        <taxon>Schizophyllaceae</taxon>
        <taxon>Schizophyllum</taxon>
    </lineage>
</organism>
<dbReference type="RefSeq" id="XP_003037674.1">
    <property type="nucleotide sequence ID" value="XM_003037628.1"/>
</dbReference>
<dbReference type="eggNOG" id="KOG3909">
    <property type="taxonomic scope" value="Eukaryota"/>
</dbReference>
<dbReference type="Pfam" id="PF01702">
    <property type="entry name" value="TGT"/>
    <property type="match status" value="2"/>
</dbReference>
<dbReference type="GeneID" id="9585533"/>
<name>D8PLR8_SCHCM</name>
<gene>
    <name evidence="2" type="ORF">SCHCODRAFT_104686</name>
</gene>
<dbReference type="EMBL" id="GL377302">
    <property type="protein sequence ID" value="EFJ02772.1"/>
    <property type="molecule type" value="Genomic_DNA"/>
</dbReference>
<feature type="non-terminal residue" evidence="2">
    <location>
        <position position="551"/>
    </location>
</feature>
<protein>
    <recommendedName>
        <fullName evidence="1">tRNA-guanine(15) transglycosylase-like domain-containing protein</fullName>
    </recommendedName>
</protein>
<dbReference type="STRING" id="578458.D8PLR8"/>
<dbReference type="FunCoup" id="D8PLR8">
    <property type="interactions" value="398"/>
</dbReference>
<dbReference type="GO" id="GO:0006400">
    <property type="term" value="P:tRNA modification"/>
    <property type="evidence" value="ECO:0007669"/>
    <property type="project" value="InterPro"/>
</dbReference>
<keyword evidence="3" id="KW-1185">Reference proteome</keyword>
<evidence type="ECO:0000313" key="3">
    <source>
        <dbReference type="Proteomes" id="UP000007431"/>
    </source>
</evidence>
<dbReference type="Proteomes" id="UP000007431">
    <property type="component" value="Unassembled WGS sequence"/>
</dbReference>
<evidence type="ECO:0000259" key="1">
    <source>
        <dbReference type="Pfam" id="PF01702"/>
    </source>
</evidence>
<accession>D8PLR8</accession>
<dbReference type="VEuPathDB" id="FungiDB:SCHCODRAFT_02743795"/>
<dbReference type="SUPFAM" id="SSF51713">
    <property type="entry name" value="tRNA-guanine transglycosylase"/>
    <property type="match status" value="2"/>
</dbReference>
<feature type="domain" description="tRNA-guanine(15) transglycosylase-like" evidence="1">
    <location>
        <begin position="291"/>
        <end position="471"/>
    </location>
</feature>
<evidence type="ECO:0000313" key="2">
    <source>
        <dbReference type="EMBL" id="EFJ02772.1"/>
    </source>
</evidence>
<dbReference type="InterPro" id="IPR050852">
    <property type="entry name" value="Queuine_tRNA-ribosyltrfase"/>
</dbReference>
<sequence>MAAPAAVEFTLLKRGEILGPRLGIYVKRSKSNLDNNAVEIATPGLIAMTSRGVVPHLSRDHARGSEAVRWVHVPFESFLEHVPPVPTLQKGADPLHAFLGFPSERHIVSMALRDPHDAREMPPNTAEYVTARCVRGVRRVTPAQWKGYVTTCSPDIVLALPDIPFTAPPHSQKRQEKSIARTAQWAAQLLAPDLARMNVLVQMAGGASTAARRAFADNLREELYDKEAEAIAPHKCIDDGLLGYVFDLEPLRLAVAAEDEKHGKGRGPDALAAPFDASAAPIQAASALRPDLAPLLSASLERLPSSKPRIAHSSLSPQEMLRLIQRVGIDLFDAHWAQRAADVGIALDFTFPAPEGRLSPEGPERPTDGGRGQRAIGHNLYDEAYAHDFSAFSDLLSCPCIACAPHVPTTRIVHSGMDEPAPNAGARLPSYTRAYLHHLLHTHEMSAHSLLVVHNLAVLDAFFAGVRRVLSGEGSSSLDTDSFARQVDRFEAEYDGDLTIFEEARARWLEVDRARGKGRLAREKVKQQEATLGTAVALTPEEACSTMPEVA</sequence>
<dbReference type="InterPro" id="IPR002616">
    <property type="entry name" value="tRNA_ribo_trans-like"/>
</dbReference>
<dbReference type="KEGG" id="scm:SCHCO_02743795"/>
<dbReference type="OMA" id="FDARWAQ"/>
<dbReference type="Gene3D" id="3.20.20.105">
    <property type="entry name" value="Queuine tRNA-ribosyltransferase-like"/>
    <property type="match status" value="1"/>
</dbReference>
<reference evidence="2 3" key="1">
    <citation type="journal article" date="2010" name="Nat. Biotechnol.">
        <title>Genome sequence of the model mushroom Schizophyllum commune.</title>
        <authorList>
            <person name="Ohm R.A."/>
            <person name="de Jong J.F."/>
            <person name="Lugones L.G."/>
            <person name="Aerts A."/>
            <person name="Kothe E."/>
            <person name="Stajich J.E."/>
            <person name="de Vries R.P."/>
            <person name="Record E."/>
            <person name="Levasseur A."/>
            <person name="Baker S.E."/>
            <person name="Bartholomew K.A."/>
            <person name="Coutinho P.M."/>
            <person name="Erdmann S."/>
            <person name="Fowler T.J."/>
            <person name="Gathman A.C."/>
            <person name="Lombard V."/>
            <person name="Henrissat B."/>
            <person name="Knabe N."/>
            <person name="Kuees U."/>
            <person name="Lilly W.W."/>
            <person name="Lindquist E."/>
            <person name="Lucas S."/>
            <person name="Magnuson J.K."/>
            <person name="Piumi F."/>
            <person name="Raudaskoski M."/>
            <person name="Salamov A."/>
            <person name="Schmutz J."/>
            <person name="Schwarze F.W.M.R."/>
            <person name="vanKuyk P.A."/>
            <person name="Horton J.S."/>
            <person name="Grigoriev I.V."/>
            <person name="Woesten H.A.B."/>
        </authorList>
    </citation>
    <scope>NUCLEOTIDE SEQUENCE [LARGE SCALE GENOMIC DNA]</scope>
    <source>
        <strain evidence="3">H4-8 / FGSC 9210</strain>
    </source>
</reference>